<comment type="cofactor">
    <cofactor evidence="1">
        <name>pyridoxal 5'-phosphate</name>
        <dbReference type="ChEBI" id="CHEBI:597326"/>
    </cofactor>
</comment>
<organism evidence="4 5">
    <name type="scientific">Paenibacillus terricola</name>
    <dbReference type="NCBI Taxonomy" id="2763503"/>
    <lineage>
        <taxon>Bacteria</taxon>
        <taxon>Bacillati</taxon>
        <taxon>Bacillota</taxon>
        <taxon>Bacilli</taxon>
        <taxon>Bacillales</taxon>
        <taxon>Paenibacillaceae</taxon>
        <taxon>Paenibacillus</taxon>
    </lineage>
</organism>
<dbReference type="InterPro" id="IPR001216">
    <property type="entry name" value="P-phosphate_BS"/>
</dbReference>
<evidence type="ECO:0000256" key="2">
    <source>
        <dbReference type="ARBA" id="ARBA00022898"/>
    </source>
</evidence>
<protein>
    <submittedName>
        <fullName evidence="4">Pyridoxal-phosphate dependent enzyme</fullName>
    </submittedName>
</protein>
<dbReference type="RefSeq" id="WP_191203338.1">
    <property type="nucleotide sequence ID" value="NZ_JACXZA010000002.1"/>
</dbReference>
<name>A0ABR8MVW9_9BACL</name>
<dbReference type="InterPro" id="IPR000634">
    <property type="entry name" value="Ser/Thr_deHydtase_PyrdxlP-BS"/>
</dbReference>
<proteinExistence type="predicted"/>
<dbReference type="Gene3D" id="3.40.50.1100">
    <property type="match status" value="2"/>
</dbReference>
<dbReference type="SUPFAM" id="SSF53686">
    <property type="entry name" value="Tryptophan synthase beta subunit-like PLP-dependent enzymes"/>
    <property type="match status" value="1"/>
</dbReference>
<dbReference type="EMBL" id="JACXZA010000002">
    <property type="protein sequence ID" value="MBD3919065.1"/>
    <property type="molecule type" value="Genomic_DNA"/>
</dbReference>
<keyword evidence="2" id="KW-0663">Pyridoxal phosphate</keyword>
<gene>
    <name evidence="4" type="ORF">H8B09_09890</name>
</gene>
<feature type="domain" description="Tryptophan synthase beta chain-like PALP" evidence="3">
    <location>
        <begin position="18"/>
        <end position="308"/>
    </location>
</feature>
<evidence type="ECO:0000313" key="4">
    <source>
        <dbReference type="EMBL" id="MBD3919065.1"/>
    </source>
</evidence>
<keyword evidence="5" id="KW-1185">Reference proteome</keyword>
<dbReference type="InterPro" id="IPR050214">
    <property type="entry name" value="Cys_Synth/Cystath_Beta-Synth"/>
</dbReference>
<dbReference type="InterPro" id="IPR036052">
    <property type="entry name" value="TrpB-like_PALP_sf"/>
</dbReference>
<dbReference type="Proteomes" id="UP000609346">
    <property type="component" value="Unassembled WGS sequence"/>
</dbReference>
<dbReference type="Pfam" id="PF00291">
    <property type="entry name" value="PALP"/>
    <property type="match status" value="1"/>
</dbReference>
<evidence type="ECO:0000256" key="1">
    <source>
        <dbReference type="ARBA" id="ARBA00001933"/>
    </source>
</evidence>
<dbReference type="PROSITE" id="PS00901">
    <property type="entry name" value="CYS_SYNTHASE"/>
    <property type="match status" value="1"/>
</dbReference>
<dbReference type="InterPro" id="IPR001926">
    <property type="entry name" value="TrpB-like_PALP"/>
</dbReference>
<dbReference type="PANTHER" id="PTHR10314">
    <property type="entry name" value="CYSTATHIONINE BETA-SYNTHASE"/>
    <property type="match status" value="1"/>
</dbReference>
<accession>A0ABR8MVW9</accession>
<dbReference type="PROSITE" id="PS00165">
    <property type="entry name" value="DEHYDRATASE_SER_THR"/>
    <property type="match status" value="1"/>
</dbReference>
<evidence type="ECO:0000259" key="3">
    <source>
        <dbReference type="Pfam" id="PF00291"/>
    </source>
</evidence>
<evidence type="ECO:0000313" key="5">
    <source>
        <dbReference type="Proteomes" id="UP000609346"/>
    </source>
</evidence>
<comment type="caution">
    <text evidence="4">The sequence shown here is derived from an EMBL/GenBank/DDBJ whole genome shotgun (WGS) entry which is preliminary data.</text>
</comment>
<reference evidence="4 5" key="1">
    <citation type="submission" date="2020-09" db="EMBL/GenBank/DDBJ databases">
        <title>Paenibacillus sp. strain PR3 16S rRNA gene Genome sequencing and assembly.</title>
        <authorList>
            <person name="Kim J."/>
        </authorList>
    </citation>
    <scope>NUCLEOTIDE SEQUENCE [LARGE SCALE GENOMIC DNA]</scope>
    <source>
        <strain evidence="4 5">PR3</strain>
    </source>
</reference>
<sequence>MHVQLKGPWDRLQAFASQVGNTPLIEIATPQGAARIFAKCEWDNPTGSIKDRAAYAMLVELLQRTPAQDWHKLHILEYSGGNLGLSLAAMCRDLQIRLTLVLSSGVSKRIVNKLEELGAEVILVDKERGFWGVMEHAMELSERNSAYSFLYQHTNEANITAHRLHTGSEIVHQLPVDRIDAWVASVGTGGTLMGVYDTLVESFPHAQLHLVIPAELPYGSPNPPNGLRKYNGSGGLGNGRKQLFVQREEEKLSRQWPISFPETLREMKRLYEETGIRIGTSAAANLLVARQVADELGPHATVVTVFPDAGTPEEWEDVYRDSQR</sequence>